<sequence length="206" mass="24505">MPYFNPHRAGPFNHLDVDGNNQFYHLHPDLTKYEDDTSREPAYTPSTGRPMYFKKVSNVIADHLKVHSNLDNFNLDIHIEVFDEECNSESFMNPMRWQDGVEVWDVAVACIKIEFERVKQLLSYFDPTYYNEHVRLKQLGDEESDKRAMKWGDLYHTIKALRPHAEKWVEYLKDPGYWLEVMEREEEEGDNREETFMRLPSGGLKR</sequence>
<reference evidence="2" key="2">
    <citation type="journal article" date="2022" name="Microb. Genom.">
        <title>A chromosome-scale genome assembly of the tomato pathogen Cladosporium fulvum reveals a compartmentalized genome architecture and the presence of a dispensable chromosome.</title>
        <authorList>
            <person name="Zaccaron A.Z."/>
            <person name="Chen L.H."/>
            <person name="Samaras A."/>
            <person name="Stergiopoulos I."/>
        </authorList>
    </citation>
    <scope>NUCLEOTIDE SEQUENCE</scope>
    <source>
        <strain evidence="2">Race5_Kim</strain>
    </source>
</reference>
<dbReference type="KEGG" id="ffu:CLAFUR5_09529"/>
<dbReference type="AlphaFoldDB" id="A0A9Q8PFS1"/>
<keyword evidence="3" id="KW-1185">Reference proteome</keyword>
<dbReference type="EMBL" id="CP090171">
    <property type="protein sequence ID" value="UJO21619.1"/>
    <property type="molecule type" value="Genomic_DNA"/>
</dbReference>
<organism evidence="2 3">
    <name type="scientific">Passalora fulva</name>
    <name type="common">Tomato leaf mold</name>
    <name type="synonym">Cladosporium fulvum</name>
    <dbReference type="NCBI Taxonomy" id="5499"/>
    <lineage>
        <taxon>Eukaryota</taxon>
        <taxon>Fungi</taxon>
        <taxon>Dikarya</taxon>
        <taxon>Ascomycota</taxon>
        <taxon>Pezizomycotina</taxon>
        <taxon>Dothideomycetes</taxon>
        <taxon>Dothideomycetidae</taxon>
        <taxon>Mycosphaerellales</taxon>
        <taxon>Mycosphaerellaceae</taxon>
        <taxon>Fulvia</taxon>
    </lineage>
</organism>
<evidence type="ECO:0000313" key="2">
    <source>
        <dbReference type="EMBL" id="UJO21619.1"/>
    </source>
</evidence>
<dbReference type="RefSeq" id="XP_047765985.1">
    <property type="nucleotide sequence ID" value="XM_047908677.1"/>
</dbReference>
<name>A0A9Q8PFS1_PASFU</name>
<proteinExistence type="predicted"/>
<evidence type="ECO:0000256" key="1">
    <source>
        <dbReference type="SAM" id="MobiDB-lite"/>
    </source>
</evidence>
<evidence type="ECO:0000313" key="3">
    <source>
        <dbReference type="Proteomes" id="UP000756132"/>
    </source>
</evidence>
<dbReference type="Proteomes" id="UP000756132">
    <property type="component" value="Chromosome 9"/>
</dbReference>
<dbReference type="GeneID" id="71989407"/>
<accession>A0A9Q8PFS1</accession>
<protein>
    <submittedName>
        <fullName evidence="2">Uncharacterized protein</fullName>
    </submittedName>
</protein>
<reference evidence="2" key="1">
    <citation type="submission" date="2021-12" db="EMBL/GenBank/DDBJ databases">
        <authorList>
            <person name="Zaccaron A."/>
            <person name="Stergiopoulos I."/>
        </authorList>
    </citation>
    <scope>NUCLEOTIDE SEQUENCE</scope>
    <source>
        <strain evidence="2">Race5_Kim</strain>
    </source>
</reference>
<feature type="region of interest" description="Disordered" evidence="1">
    <location>
        <begin position="187"/>
        <end position="206"/>
    </location>
</feature>
<gene>
    <name evidence="2" type="ORF">CLAFUR5_09529</name>
</gene>